<comment type="similarity">
    <text evidence="2 11">Belongs to the GTF2H2 family.</text>
</comment>
<keyword evidence="3 11" id="KW-0479">Metal-binding</keyword>
<dbReference type="SMART" id="SM01047">
    <property type="entry name" value="C1_4"/>
    <property type="match status" value="1"/>
</dbReference>
<dbReference type="InterPro" id="IPR004595">
    <property type="entry name" value="TFIIH_C1-like_dom"/>
</dbReference>
<name>A0A1Y1UXK5_9FUNG</name>
<accession>A0A1Y1UXK5</accession>
<dbReference type="PIRSF" id="PIRSF015919">
    <property type="entry name" value="TFIIH_SSL1"/>
    <property type="match status" value="1"/>
</dbReference>
<dbReference type="InterPro" id="IPR036465">
    <property type="entry name" value="vWFA_dom_sf"/>
</dbReference>
<dbReference type="GO" id="GO:0016251">
    <property type="term" value="F:RNA polymerase II general transcription initiation factor activity"/>
    <property type="evidence" value="ECO:0007669"/>
    <property type="project" value="EnsemblFungi"/>
</dbReference>
<evidence type="ECO:0000256" key="4">
    <source>
        <dbReference type="ARBA" id="ARBA00022763"/>
    </source>
</evidence>
<keyword evidence="10 11" id="KW-0539">Nucleus</keyword>
<feature type="domain" description="VWFA" evidence="14">
    <location>
        <begin position="78"/>
        <end position="254"/>
    </location>
</feature>
<dbReference type="GO" id="GO:0006357">
    <property type="term" value="P:regulation of transcription by RNA polymerase II"/>
    <property type="evidence" value="ECO:0007669"/>
    <property type="project" value="UniProtKB-UniRule"/>
</dbReference>
<dbReference type="NCBIfam" id="TIGR00622">
    <property type="entry name" value="ssl1"/>
    <property type="match status" value="1"/>
</dbReference>
<sequence length="412" mass="46456">MNDPEIDIDILDDNDQDTSLKGTSGNGYAWEDEYKRSWDILQEDEKGSLQGVVSSIQHTKRRRLIKDTSTIQRGIIRNLFVIIDLSNSMAEKDLKPSRRDLTFTLLEQFINEYFDQNPISQLGIIVTRDGLSEKLTELSGNSSEHIEELKVKINRETRGEPSLQNSIELAKNSLCHSPPHGTREILILMASLTTCDPGDINETIKHLKQNHIRVSIIGLAAEVQICKRICNETKGTYGVVLNEAHYKDILFEMIPPPSTTSAKTEVGMIEMGFPRRITERFPTACACHQRPIQGGNICPRCFSKACELPTKCAICGLTLVSSPHLARSYHHLFPVPNYMEVPRQKISAVSPTHCFGCQQPFENIPTIMNRNPAEQSSGRYECPKCLKQFCVDCDIYIHDVLHNCPSCIQSKK</sequence>
<evidence type="ECO:0000256" key="9">
    <source>
        <dbReference type="ARBA" id="ARBA00023204"/>
    </source>
</evidence>
<dbReference type="Gene3D" id="3.40.50.410">
    <property type="entry name" value="von Willebrand factor, type A domain"/>
    <property type="match status" value="1"/>
</dbReference>
<keyword evidence="5" id="KW-0863">Zinc-finger</keyword>
<evidence type="ECO:0000256" key="1">
    <source>
        <dbReference type="ARBA" id="ARBA00004123"/>
    </source>
</evidence>
<dbReference type="SUPFAM" id="SSF57889">
    <property type="entry name" value="Cysteine-rich domain"/>
    <property type="match status" value="1"/>
</dbReference>
<dbReference type="InterPro" id="IPR002035">
    <property type="entry name" value="VWF_A"/>
</dbReference>
<keyword evidence="4" id="KW-0227">DNA damage</keyword>
<evidence type="ECO:0000256" key="10">
    <source>
        <dbReference type="ARBA" id="ARBA00023242"/>
    </source>
</evidence>
<dbReference type="FunFam" id="3.40.50.410:FF:000015">
    <property type="entry name" value="General transcription factor IIH subunit 2"/>
    <property type="match status" value="1"/>
</dbReference>
<dbReference type="SMART" id="SM00327">
    <property type="entry name" value="VWA"/>
    <property type="match status" value="1"/>
</dbReference>
<keyword evidence="9" id="KW-0234">DNA repair</keyword>
<evidence type="ECO:0000256" key="6">
    <source>
        <dbReference type="ARBA" id="ARBA00022833"/>
    </source>
</evidence>
<reference evidence="15 16" key="1">
    <citation type="submission" date="2016-08" db="EMBL/GenBank/DDBJ databases">
        <title>Genomes of anaerobic fungi encode conserved fungal cellulosomes for biomass hydrolysis.</title>
        <authorList>
            <consortium name="DOE Joint Genome Institute"/>
            <person name="Haitjema C.H."/>
            <person name="Gilmore S.P."/>
            <person name="Henske J.K."/>
            <person name="Solomon K.V."/>
            <person name="De Groot R."/>
            <person name="Kuo A."/>
            <person name="Mondo S.J."/>
            <person name="Salamov A.A."/>
            <person name="Labutti K."/>
            <person name="Zhao Z."/>
            <person name="Chiniquy J."/>
            <person name="Barry K."/>
            <person name="Brewer H.M."/>
            <person name="Purvine S.O."/>
            <person name="Wright A.T."/>
            <person name="Boxma B."/>
            <person name="Van Alen T."/>
            <person name="Hackstein J.H."/>
            <person name="Baker S.E."/>
            <person name="Grigoriev I.V."/>
            <person name="O'Malley M.A."/>
        </authorList>
    </citation>
    <scope>NUCLEOTIDE SEQUENCE [LARGE SCALE GENOMIC DNA]</scope>
    <source>
        <strain evidence="16">finn</strain>
    </source>
</reference>
<dbReference type="Pfam" id="PF07975">
    <property type="entry name" value="C1_4"/>
    <property type="match status" value="1"/>
</dbReference>
<keyword evidence="16" id="KW-1185">Reference proteome</keyword>
<dbReference type="PROSITE" id="PS00028">
    <property type="entry name" value="ZINC_FINGER_C2H2_1"/>
    <property type="match status" value="1"/>
</dbReference>
<evidence type="ECO:0000256" key="11">
    <source>
        <dbReference type="PIRNR" id="PIRNR015919"/>
    </source>
</evidence>
<dbReference type="AlphaFoldDB" id="A0A1Y1UXK5"/>
<evidence type="ECO:0000256" key="12">
    <source>
        <dbReference type="PIRSR" id="PIRSR015919-1"/>
    </source>
</evidence>
<keyword evidence="7 11" id="KW-0805">Transcription regulation</keyword>
<evidence type="ECO:0000256" key="5">
    <source>
        <dbReference type="ARBA" id="ARBA00022771"/>
    </source>
</evidence>
<organism evidence="15 16">
    <name type="scientific">Piromyces finnis</name>
    <dbReference type="NCBI Taxonomy" id="1754191"/>
    <lineage>
        <taxon>Eukaryota</taxon>
        <taxon>Fungi</taxon>
        <taxon>Fungi incertae sedis</taxon>
        <taxon>Chytridiomycota</taxon>
        <taxon>Chytridiomycota incertae sedis</taxon>
        <taxon>Neocallimastigomycetes</taxon>
        <taxon>Neocallimastigales</taxon>
        <taxon>Neocallimastigaceae</taxon>
        <taxon>Piromyces</taxon>
    </lineage>
</organism>
<dbReference type="PANTHER" id="PTHR12695:SF2">
    <property type="entry name" value="GENERAL TRANSCRIPTION FACTOR IIH SUBUNIT 2-RELATED"/>
    <property type="match status" value="1"/>
</dbReference>
<dbReference type="OrthoDB" id="284275at2759"/>
<dbReference type="InterPro" id="IPR013083">
    <property type="entry name" value="Znf_RING/FYVE/PHD"/>
</dbReference>
<feature type="region of interest" description="Disordered" evidence="13">
    <location>
        <begin position="1"/>
        <end position="24"/>
    </location>
</feature>
<dbReference type="Pfam" id="PF04056">
    <property type="entry name" value="Ssl1"/>
    <property type="match status" value="1"/>
</dbReference>
<dbReference type="InterPro" id="IPR013087">
    <property type="entry name" value="Znf_C2H2_type"/>
</dbReference>
<dbReference type="GO" id="GO:0000112">
    <property type="term" value="C:nucleotide-excision repair factor 3 complex"/>
    <property type="evidence" value="ECO:0007669"/>
    <property type="project" value="EnsemblFungi"/>
</dbReference>
<protein>
    <recommendedName>
        <fullName evidence="11">General transcription and DNA repair factor IIH</fullName>
    </recommendedName>
</protein>
<comment type="caution">
    <text evidence="15">The sequence shown here is derived from an EMBL/GenBank/DDBJ whole genome shotgun (WGS) entry which is preliminary data.</text>
</comment>
<evidence type="ECO:0000256" key="13">
    <source>
        <dbReference type="SAM" id="MobiDB-lite"/>
    </source>
</evidence>
<feature type="zinc finger region" description="C4-type" evidence="12">
    <location>
        <begin position="298"/>
        <end position="315"/>
    </location>
</feature>
<evidence type="ECO:0000259" key="14">
    <source>
        <dbReference type="PROSITE" id="PS50234"/>
    </source>
</evidence>
<dbReference type="PROSITE" id="PS50234">
    <property type="entry name" value="VWFA"/>
    <property type="match status" value="1"/>
</dbReference>
<dbReference type="PANTHER" id="PTHR12695">
    <property type="entry name" value="GENERAL TRANSCRIPTION FACTOR IIH SUBUNIT 2"/>
    <property type="match status" value="1"/>
</dbReference>
<comment type="subcellular location">
    <subcellularLocation>
        <location evidence="1 11">Nucleus</location>
    </subcellularLocation>
</comment>
<dbReference type="InterPro" id="IPR007198">
    <property type="entry name" value="Ssl1-like"/>
</dbReference>
<dbReference type="InterPro" id="IPR046349">
    <property type="entry name" value="C1-like_sf"/>
</dbReference>
<dbReference type="EMBL" id="MCFH01000057">
    <property type="protein sequence ID" value="ORX42992.1"/>
    <property type="molecule type" value="Genomic_DNA"/>
</dbReference>
<proteinExistence type="inferred from homology"/>
<dbReference type="Proteomes" id="UP000193719">
    <property type="component" value="Unassembled WGS sequence"/>
</dbReference>
<evidence type="ECO:0000256" key="7">
    <source>
        <dbReference type="ARBA" id="ARBA00023015"/>
    </source>
</evidence>
<dbReference type="Gene3D" id="3.30.40.10">
    <property type="entry name" value="Zinc/RING finger domain, C3HC4 (zinc finger)"/>
    <property type="match status" value="1"/>
</dbReference>
<evidence type="ECO:0000313" key="16">
    <source>
        <dbReference type="Proteomes" id="UP000193719"/>
    </source>
</evidence>
<evidence type="ECO:0000313" key="15">
    <source>
        <dbReference type="EMBL" id="ORX42992.1"/>
    </source>
</evidence>
<keyword evidence="8 11" id="KW-0804">Transcription</keyword>
<keyword evidence="6 11" id="KW-0862">Zinc</keyword>
<dbReference type="SUPFAM" id="SSF53300">
    <property type="entry name" value="vWA-like"/>
    <property type="match status" value="1"/>
</dbReference>
<reference evidence="15 16" key="2">
    <citation type="submission" date="2016-08" db="EMBL/GenBank/DDBJ databases">
        <title>Pervasive Adenine N6-methylation of Active Genes in Fungi.</title>
        <authorList>
            <consortium name="DOE Joint Genome Institute"/>
            <person name="Mondo S.J."/>
            <person name="Dannebaum R.O."/>
            <person name="Kuo R.C."/>
            <person name="Labutti K."/>
            <person name="Haridas S."/>
            <person name="Kuo A."/>
            <person name="Salamov A."/>
            <person name="Ahrendt S.R."/>
            <person name="Lipzen A."/>
            <person name="Sullivan W."/>
            <person name="Andreopoulos W.B."/>
            <person name="Clum A."/>
            <person name="Lindquist E."/>
            <person name="Daum C."/>
            <person name="Ramamoorthy G.K."/>
            <person name="Gryganskyi A."/>
            <person name="Culley D."/>
            <person name="Magnuson J.K."/>
            <person name="James T.Y."/>
            <person name="O'Malley M.A."/>
            <person name="Stajich J.E."/>
            <person name="Spatafora J.W."/>
            <person name="Visel A."/>
            <person name="Grigoriev I.V."/>
        </authorList>
    </citation>
    <scope>NUCLEOTIDE SEQUENCE [LARGE SCALE GENOMIC DNA]</scope>
    <source>
        <strain evidence="16">finn</strain>
    </source>
</reference>
<gene>
    <name evidence="15" type="ORF">BCR36DRAFT_361709</name>
</gene>
<comment type="function">
    <text evidence="11">Component of the general transcription and DNA repair factor IIH (TFIIH) core complex, which is involved in general and transcription-coupled nucleotide excision repair (NER) of damaged DNA and, when complexed to TFIIK, in RNA transcription by RNA polymerase II.</text>
</comment>
<dbReference type="CDD" id="cd01453">
    <property type="entry name" value="vWA_transcription_factor_IIH_type"/>
    <property type="match status" value="1"/>
</dbReference>
<dbReference type="InterPro" id="IPR012170">
    <property type="entry name" value="TFIIH_SSL1/p44"/>
</dbReference>
<evidence type="ECO:0000256" key="8">
    <source>
        <dbReference type="ARBA" id="ARBA00023163"/>
    </source>
</evidence>
<dbReference type="GO" id="GO:0061630">
    <property type="term" value="F:ubiquitin protein ligase activity"/>
    <property type="evidence" value="ECO:0007669"/>
    <property type="project" value="EnsemblFungi"/>
</dbReference>
<dbReference type="GO" id="GO:0005675">
    <property type="term" value="C:transcription factor TFIIH holo complex"/>
    <property type="evidence" value="ECO:0007669"/>
    <property type="project" value="UniProtKB-UniRule"/>
</dbReference>
<dbReference type="GO" id="GO:0008270">
    <property type="term" value="F:zinc ion binding"/>
    <property type="evidence" value="ECO:0007669"/>
    <property type="project" value="UniProtKB-UniRule"/>
</dbReference>
<feature type="compositionally biased region" description="Acidic residues" evidence="13">
    <location>
        <begin position="1"/>
        <end position="16"/>
    </location>
</feature>
<dbReference type="GO" id="GO:0006289">
    <property type="term" value="P:nucleotide-excision repair"/>
    <property type="evidence" value="ECO:0007669"/>
    <property type="project" value="UniProtKB-UniRule"/>
</dbReference>
<dbReference type="GO" id="GO:0000439">
    <property type="term" value="C:transcription factor TFIIH core complex"/>
    <property type="evidence" value="ECO:0007669"/>
    <property type="project" value="UniProtKB-UniRule"/>
</dbReference>
<evidence type="ECO:0000256" key="2">
    <source>
        <dbReference type="ARBA" id="ARBA00006092"/>
    </source>
</evidence>
<dbReference type="STRING" id="1754191.A0A1Y1UXK5"/>
<evidence type="ECO:0000256" key="3">
    <source>
        <dbReference type="ARBA" id="ARBA00022723"/>
    </source>
</evidence>
<dbReference type="GO" id="GO:0006367">
    <property type="term" value="P:transcription initiation at RNA polymerase II promoter"/>
    <property type="evidence" value="ECO:0007669"/>
    <property type="project" value="EnsemblFungi"/>
</dbReference>